<dbReference type="GO" id="GO:0005886">
    <property type="term" value="C:plasma membrane"/>
    <property type="evidence" value="ECO:0007669"/>
    <property type="project" value="TreeGrafter"/>
</dbReference>
<evidence type="ECO:0000256" key="2">
    <source>
        <dbReference type="SAM" id="SignalP"/>
    </source>
</evidence>
<dbReference type="PANTHER" id="PTHR11485:SF29">
    <property type="entry name" value="TRANSFERRIN 2"/>
    <property type="match status" value="1"/>
</dbReference>
<keyword evidence="2" id="KW-0732">Signal</keyword>
<dbReference type="AlphaFoldDB" id="A0A8B8QNX8"/>
<evidence type="ECO:0000313" key="5">
    <source>
        <dbReference type="RefSeq" id="XP_030548886.1"/>
    </source>
</evidence>
<evidence type="ECO:0000313" key="4">
    <source>
        <dbReference type="Proteomes" id="UP000827889"/>
    </source>
</evidence>
<organism evidence="4 5">
    <name type="scientific">Rhodamnia argentea</name>
    <dbReference type="NCBI Taxonomy" id="178133"/>
    <lineage>
        <taxon>Eukaryota</taxon>
        <taxon>Viridiplantae</taxon>
        <taxon>Streptophyta</taxon>
        <taxon>Embryophyta</taxon>
        <taxon>Tracheophyta</taxon>
        <taxon>Spermatophyta</taxon>
        <taxon>Magnoliopsida</taxon>
        <taxon>eudicotyledons</taxon>
        <taxon>Gunneridae</taxon>
        <taxon>Pentapetalae</taxon>
        <taxon>rosids</taxon>
        <taxon>malvids</taxon>
        <taxon>Myrtales</taxon>
        <taxon>Myrtaceae</taxon>
        <taxon>Myrtoideae</taxon>
        <taxon>Myrteae</taxon>
        <taxon>Australasian group</taxon>
        <taxon>Rhodamnia</taxon>
    </lineage>
</organism>
<protein>
    <submittedName>
        <fullName evidence="5">Ovotransferrin-like</fullName>
    </submittedName>
</protein>
<dbReference type="OrthoDB" id="9981115at2759"/>
<accession>A0A8B8QNX8</accession>
<feature type="domain" description="Transferrin-like" evidence="3">
    <location>
        <begin position="116"/>
        <end position="447"/>
    </location>
</feature>
<dbReference type="SMART" id="SM00094">
    <property type="entry name" value="TR_FER"/>
    <property type="match status" value="1"/>
</dbReference>
<dbReference type="Pfam" id="PF00405">
    <property type="entry name" value="Transferrin"/>
    <property type="match status" value="1"/>
</dbReference>
<dbReference type="GO" id="GO:0006826">
    <property type="term" value="P:iron ion transport"/>
    <property type="evidence" value="ECO:0007669"/>
    <property type="project" value="TreeGrafter"/>
</dbReference>
<feature type="compositionally biased region" description="Low complexity" evidence="1">
    <location>
        <begin position="75"/>
        <end position="85"/>
    </location>
</feature>
<name>A0A8B8QNX8_9MYRT</name>
<gene>
    <name evidence="5" type="primary">LOC115754097</name>
</gene>
<dbReference type="Proteomes" id="UP000827889">
    <property type="component" value="Chromosome 8"/>
</dbReference>
<dbReference type="GO" id="GO:0005615">
    <property type="term" value="C:extracellular space"/>
    <property type="evidence" value="ECO:0007669"/>
    <property type="project" value="TreeGrafter"/>
</dbReference>
<dbReference type="RefSeq" id="XP_030548886.1">
    <property type="nucleotide sequence ID" value="XM_030693026.2"/>
</dbReference>
<dbReference type="GO" id="GO:0055037">
    <property type="term" value="C:recycling endosome"/>
    <property type="evidence" value="ECO:0007669"/>
    <property type="project" value="TreeGrafter"/>
</dbReference>
<dbReference type="InterPro" id="IPR001156">
    <property type="entry name" value="Transferrin-like_dom"/>
</dbReference>
<dbReference type="PANTHER" id="PTHR11485">
    <property type="entry name" value="TRANSFERRIN"/>
    <property type="match status" value="1"/>
</dbReference>
<sequence>MQISSLFSLLIFFSSSSSFACASVIHDFAPTPEPSSSASTFLPPERELSPDAGFGFASTDYSPPAPPRSSKHPSHLPAPALAPAEQSEEAADILSPAPVAQGASGSADEDSGEETVRWCTVRGEMEDCRFLLNLLSQSSNYTWTCVIRDSSDECVDSIRKGEADIINLEAGAAFTAFLNSSMKAIANEIYCNRAESYAAVAVVHRKSCESKRSLSLMDFKGHRSCHGGRSSASGWTYPVDHIRKLFGSKKMNDVDIAANFFSKVCAPSDSGLGGGQGICSGCHDENKNGTSCRRDSLYYGDTGAFRCLMGGLGDVAFVRGDTALLYSREGPYNQSWSKRSVRDFMYLCPQGGCREINGYPGACSFGTVPANMIMASNSIPNHKRLNILERLANSSWIEAAYAERISSIHMVSPSTQEFTLMKTLTRSYLGQSASISQSIQHLKTQKAEGSASSANSFPDQYSMLWVLLSAALACCFCNQ</sequence>
<dbReference type="Gene3D" id="3.40.190.10">
    <property type="entry name" value="Periplasmic binding protein-like II"/>
    <property type="match status" value="2"/>
</dbReference>
<dbReference type="SUPFAM" id="SSF53850">
    <property type="entry name" value="Periplasmic binding protein-like II"/>
    <property type="match status" value="1"/>
</dbReference>
<dbReference type="CDD" id="cd13529">
    <property type="entry name" value="PBP2_transferrin"/>
    <property type="match status" value="1"/>
</dbReference>
<feature type="region of interest" description="Disordered" evidence="1">
    <location>
        <begin position="33"/>
        <end position="91"/>
    </location>
</feature>
<dbReference type="GO" id="GO:0005769">
    <property type="term" value="C:early endosome"/>
    <property type="evidence" value="ECO:0007669"/>
    <property type="project" value="TreeGrafter"/>
</dbReference>
<keyword evidence="4" id="KW-1185">Reference proteome</keyword>
<dbReference type="PROSITE" id="PS51408">
    <property type="entry name" value="TRANSFERRIN_LIKE_4"/>
    <property type="match status" value="1"/>
</dbReference>
<reference evidence="5" key="1">
    <citation type="submission" date="2025-08" db="UniProtKB">
        <authorList>
            <consortium name="RefSeq"/>
        </authorList>
    </citation>
    <scope>IDENTIFICATION</scope>
    <source>
        <tissue evidence="5">Leaf</tissue>
    </source>
</reference>
<feature type="chain" id="PRO_5034691223" evidence="2">
    <location>
        <begin position="23"/>
        <end position="479"/>
    </location>
</feature>
<feature type="signal peptide" evidence="2">
    <location>
        <begin position="1"/>
        <end position="22"/>
    </location>
</feature>
<evidence type="ECO:0000256" key="1">
    <source>
        <dbReference type="SAM" id="MobiDB-lite"/>
    </source>
</evidence>
<dbReference type="PRINTS" id="PR00422">
    <property type="entry name" value="TRANSFERRIN"/>
</dbReference>
<dbReference type="GeneID" id="115754097"/>
<evidence type="ECO:0000259" key="3">
    <source>
        <dbReference type="PROSITE" id="PS51408"/>
    </source>
</evidence>
<dbReference type="KEGG" id="rarg:115754097"/>
<proteinExistence type="predicted"/>